<organism evidence="1 2">
    <name type="scientific">Bradyrhizobium diazoefficiens</name>
    <dbReference type="NCBI Taxonomy" id="1355477"/>
    <lineage>
        <taxon>Bacteria</taxon>
        <taxon>Pseudomonadati</taxon>
        <taxon>Pseudomonadota</taxon>
        <taxon>Alphaproteobacteria</taxon>
        <taxon>Hyphomicrobiales</taxon>
        <taxon>Nitrobacteraceae</taxon>
        <taxon>Bradyrhizobium</taxon>
    </lineage>
</organism>
<proteinExistence type="predicted"/>
<reference evidence="1 2" key="1">
    <citation type="submission" date="2014-11" db="EMBL/GenBank/DDBJ databases">
        <title>Symbiosis island explosion on the genome of extra-slow-growing strains of soybean bradyrhizobia with massive insertion sequences.</title>
        <authorList>
            <person name="Iida T."/>
            <person name="Minamisawa K."/>
        </authorList>
    </citation>
    <scope>NUCLEOTIDE SEQUENCE [LARGE SCALE GENOMIC DNA]</scope>
    <source>
        <strain evidence="1 2">NK6</strain>
    </source>
</reference>
<protein>
    <submittedName>
        <fullName evidence="1">Uncharacterized protein</fullName>
    </submittedName>
</protein>
<sequence length="56" mass="5964">MVAPLAAAPSKPVKFARFDAMRSDTVEIVIGDAVVRAGADVEPDRLADVIRAVRKT</sequence>
<dbReference type="AlphaFoldDB" id="A0A0E4BKZ4"/>
<name>A0A0E4BKZ4_9BRAD</name>
<evidence type="ECO:0000313" key="1">
    <source>
        <dbReference type="EMBL" id="BAR54373.1"/>
    </source>
</evidence>
<evidence type="ECO:0000313" key="2">
    <source>
        <dbReference type="Proteomes" id="UP000063308"/>
    </source>
</evidence>
<dbReference type="EMBL" id="AP014685">
    <property type="protein sequence ID" value="BAR54373.1"/>
    <property type="molecule type" value="Genomic_DNA"/>
</dbReference>
<gene>
    <name evidence="1" type="ORF">NK6_1188</name>
</gene>
<accession>A0A0E4BKZ4</accession>
<dbReference type="Proteomes" id="UP000063308">
    <property type="component" value="Chromosome"/>
</dbReference>